<protein>
    <submittedName>
        <fullName evidence="1">Uncharacterized protein</fullName>
    </submittedName>
</protein>
<evidence type="ECO:0000313" key="2">
    <source>
        <dbReference type="Proteomes" id="UP000219353"/>
    </source>
</evidence>
<accession>A0A285J3B3</accession>
<organism evidence="1 2">
    <name type="scientific">Arsukibacterium tuosuense</name>
    <dbReference type="NCBI Taxonomy" id="1323745"/>
    <lineage>
        <taxon>Bacteria</taxon>
        <taxon>Pseudomonadati</taxon>
        <taxon>Pseudomonadota</taxon>
        <taxon>Gammaproteobacteria</taxon>
        <taxon>Chromatiales</taxon>
        <taxon>Chromatiaceae</taxon>
        <taxon>Arsukibacterium</taxon>
    </lineage>
</organism>
<dbReference type="AlphaFoldDB" id="A0A285J3B3"/>
<evidence type="ECO:0000313" key="1">
    <source>
        <dbReference type="EMBL" id="SNY54799.1"/>
    </source>
</evidence>
<proteinExistence type="predicted"/>
<keyword evidence="2" id="KW-1185">Reference proteome</keyword>
<dbReference type="EMBL" id="OBEB01000005">
    <property type="protein sequence ID" value="SNY54799.1"/>
    <property type="molecule type" value="Genomic_DNA"/>
</dbReference>
<reference evidence="2" key="1">
    <citation type="submission" date="2017-09" db="EMBL/GenBank/DDBJ databases">
        <authorList>
            <person name="Varghese N."/>
            <person name="Submissions S."/>
        </authorList>
    </citation>
    <scope>NUCLEOTIDE SEQUENCE [LARGE SCALE GENOMIC DNA]</scope>
    <source>
        <strain evidence="2">CGMCC 1.12461</strain>
    </source>
</reference>
<sequence>MSKRPGKGQTAKLISGEQANNVTSRYSFVFEKLQTDQERVIFIDEFIQRFSRVAWLTVMPKSEGFSDLTISAQRNTKQYHLGINIFQGMHETLLPKLDNFIVNERASAEVPQHISALIHFVITGVKTATPADSLNDSEDLLPMSDNSLVNEQASSEAPQYISALTHSVSTGIETASTSDWYDEYEDFLKWEDNSDYEEWAEEQAEGTCENFNQNEGADCKYRWEKDDDTGGKWITFWDRIFGTWTGYKYYRQEFEDPIIDPPSWMPY</sequence>
<dbReference type="Proteomes" id="UP000219353">
    <property type="component" value="Unassembled WGS sequence"/>
</dbReference>
<name>A0A285J3B3_9GAMM</name>
<gene>
    <name evidence="1" type="ORF">SAMN06297280_2737</name>
</gene>